<dbReference type="Gene3D" id="3.40.50.300">
    <property type="entry name" value="P-loop containing nucleotide triphosphate hydrolases"/>
    <property type="match status" value="1"/>
</dbReference>
<dbReference type="InterPro" id="IPR027417">
    <property type="entry name" value="P-loop_NTPase"/>
</dbReference>
<protein>
    <submittedName>
        <fullName evidence="4">Fidgetin-like protein 1</fullName>
    </submittedName>
</protein>
<dbReference type="AlphaFoldDB" id="A0A9C6TYX3"/>
<dbReference type="InterPro" id="IPR041569">
    <property type="entry name" value="AAA_lid_3"/>
</dbReference>
<proteinExistence type="inferred from homology"/>
<evidence type="ECO:0000259" key="2">
    <source>
        <dbReference type="SMART" id="SM00382"/>
    </source>
</evidence>
<sequence length="280" mass="31038">MEYTKGALDTKMATILIATLADLTGSDRVSWDDVCGLEEIKDTIEIDVVMPWANPARFTGLRSASRGILMYGPPGTGKTMIGKCIASQMKAKFFSVTASSLITKWAGEAERAVKTLFQLARALQPTIIFIDEIDALLGVRNDNEKHTAVSIIGYIFVIISTSLQDGCTTKTSDKVLFIGATNLPKSIDSAFIRRFTTRLYVPLPQVADRKVMLTKIMSSTENSLSEEDVEKIARETEGYSGSDLNQLCRWASKNYTRKLKRDSRGRFVFPENVSPPNLNF</sequence>
<dbReference type="OrthoDB" id="10251136at2759"/>
<organism evidence="3 4">
    <name type="scientific">Frankliniella occidentalis</name>
    <name type="common">Western flower thrips</name>
    <name type="synonym">Euthrips occidentalis</name>
    <dbReference type="NCBI Taxonomy" id="133901"/>
    <lineage>
        <taxon>Eukaryota</taxon>
        <taxon>Metazoa</taxon>
        <taxon>Ecdysozoa</taxon>
        <taxon>Arthropoda</taxon>
        <taxon>Hexapoda</taxon>
        <taxon>Insecta</taxon>
        <taxon>Pterygota</taxon>
        <taxon>Neoptera</taxon>
        <taxon>Paraneoptera</taxon>
        <taxon>Thysanoptera</taxon>
        <taxon>Terebrantia</taxon>
        <taxon>Thripoidea</taxon>
        <taxon>Thripidae</taxon>
        <taxon>Frankliniella</taxon>
    </lineage>
</organism>
<dbReference type="Proteomes" id="UP000504606">
    <property type="component" value="Unplaced"/>
</dbReference>
<feature type="domain" description="AAA+ ATPase" evidence="2">
    <location>
        <begin position="64"/>
        <end position="205"/>
    </location>
</feature>
<dbReference type="Pfam" id="PF00004">
    <property type="entry name" value="AAA"/>
    <property type="match status" value="1"/>
</dbReference>
<dbReference type="KEGG" id="foc:113213316"/>
<evidence type="ECO:0000313" key="4">
    <source>
        <dbReference type="RefSeq" id="XP_052119517.1"/>
    </source>
</evidence>
<evidence type="ECO:0000256" key="1">
    <source>
        <dbReference type="ARBA" id="ARBA00006914"/>
    </source>
</evidence>
<dbReference type="InterPro" id="IPR003593">
    <property type="entry name" value="AAA+_ATPase"/>
</dbReference>
<dbReference type="PANTHER" id="PTHR23074:SF17">
    <property type="entry name" value="FIDGETIN-LIKE PROTEIN 1"/>
    <property type="match status" value="1"/>
</dbReference>
<keyword evidence="3" id="KW-1185">Reference proteome</keyword>
<dbReference type="Gene3D" id="1.10.8.60">
    <property type="match status" value="1"/>
</dbReference>
<accession>A0A9C6TYX3</accession>
<reference evidence="4" key="1">
    <citation type="submission" date="2025-08" db="UniProtKB">
        <authorList>
            <consortium name="RefSeq"/>
        </authorList>
    </citation>
    <scope>IDENTIFICATION</scope>
    <source>
        <tissue evidence="4">Whole organism</tissue>
    </source>
</reference>
<comment type="similarity">
    <text evidence="1">Belongs to the AAA ATPase family.</text>
</comment>
<dbReference type="RefSeq" id="XP_052119517.1">
    <property type="nucleotide sequence ID" value="XM_052263557.1"/>
</dbReference>
<gene>
    <name evidence="4" type="primary">LOC113213316</name>
</gene>
<dbReference type="InterPro" id="IPR003959">
    <property type="entry name" value="ATPase_AAA_core"/>
</dbReference>
<dbReference type="PANTHER" id="PTHR23074">
    <property type="entry name" value="AAA DOMAIN-CONTAINING"/>
    <property type="match status" value="1"/>
</dbReference>
<name>A0A9C6TYX3_FRAOC</name>
<dbReference type="Pfam" id="PF17862">
    <property type="entry name" value="AAA_lid_3"/>
    <property type="match status" value="1"/>
</dbReference>
<dbReference type="SMART" id="SM00382">
    <property type="entry name" value="AAA"/>
    <property type="match status" value="1"/>
</dbReference>
<dbReference type="GO" id="GO:0005524">
    <property type="term" value="F:ATP binding"/>
    <property type="evidence" value="ECO:0007669"/>
    <property type="project" value="InterPro"/>
</dbReference>
<evidence type="ECO:0000313" key="3">
    <source>
        <dbReference type="Proteomes" id="UP000504606"/>
    </source>
</evidence>
<dbReference type="SUPFAM" id="SSF52540">
    <property type="entry name" value="P-loop containing nucleoside triphosphate hydrolases"/>
    <property type="match status" value="1"/>
</dbReference>
<dbReference type="GeneID" id="113213316"/>
<dbReference type="InterPro" id="IPR050304">
    <property type="entry name" value="MT-severing_AAA_ATPase"/>
</dbReference>
<dbReference type="GO" id="GO:0016887">
    <property type="term" value="F:ATP hydrolysis activity"/>
    <property type="evidence" value="ECO:0007669"/>
    <property type="project" value="InterPro"/>
</dbReference>